<evidence type="ECO:0000256" key="2">
    <source>
        <dbReference type="SAM" id="Phobius"/>
    </source>
</evidence>
<feature type="region of interest" description="Disordered" evidence="1">
    <location>
        <begin position="1"/>
        <end position="55"/>
    </location>
</feature>
<dbReference type="PANTHER" id="PTHR11440">
    <property type="entry name" value="LECITHIN-CHOLESTEROL ACYLTRANSFERASE-RELATED"/>
    <property type="match status" value="1"/>
</dbReference>
<dbReference type="InterPro" id="IPR029058">
    <property type="entry name" value="AB_hydrolase_fold"/>
</dbReference>
<dbReference type="Proteomes" id="UP000478008">
    <property type="component" value="Unassembled WGS sequence"/>
</dbReference>
<sequence length="651" mass="72946">MTLKKRLGGFSPTATGRDSFSKKRKENKEREGIHEIEPTNERKASKSKDKKDPEGVENKFDEFFTTRKFIFLFGIILGIVCAGYFGSKTVMEADFFSDADDAKSIFNSPYWQDWKEMLPTGLKSVLDETENDQYPDTSASFAIGELVKRKGFGSKHNVVIIPGTTSTGIESWGIDSIDGCPGKSYFRKRLWGSFFMVKTMVLDKTCWLKYIKLDPKTGLDPPGVKLRAAQGFEASDFFITGYWIWNKILQNLGAIGYGPDNMITASYDWRLAYLDLEIRDGYFSRLKSSIETMNKLNGNKTVLFGHSMGAQVIFYFLKWVEASGQNFGNGGKHWVNDNIEAFVDISGCLLGTPKAIVALLSGEFKETIELRGLAMRALETFFSRGERVDMLRSWGGILSMLPIGGDMIWGNLSSAPDDVLLPEGISVNDSLGNFIRFANPKGQYSQKNLTVDGAVDFLLDQGTTDFRRRYKENYSRGHSKNAAEMKKNEKISSKWINPLEVPLPNAPDMKVFCFYGVGNPTERAYYYKEEPDKNISNLNVSADMERDQSVLVGEGDGTVSIMTHYMCHKWAQGKSMYNPGGSNVTIVEIKHEPERFDIRGGAKTAEHVDILGSSALNELLLQVASGHGDEIPSNYITHLREMVESIDPTQE</sequence>
<reference evidence="3 4" key="1">
    <citation type="submission" date="2019-07" db="EMBL/GenBank/DDBJ databases">
        <authorList>
            <person name="Friedrich A."/>
            <person name="Schacherer J."/>
        </authorList>
    </citation>
    <scope>NUCLEOTIDE SEQUENCE [LARGE SCALE GENOMIC DNA]</scope>
</reference>
<protein>
    <submittedName>
        <fullName evidence="3">DEBR0S4_14642g1_1</fullName>
    </submittedName>
</protein>
<dbReference type="Pfam" id="PF02450">
    <property type="entry name" value="LCAT"/>
    <property type="match status" value="1"/>
</dbReference>
<dbReference type="GO" id="GO:0006629">
    <property type="term" value="P:lipid metabolic process"/>
    <property type="evidence" value="ECO:0007669"/>
    <property type="project" value="InterPro"/>
</dbReference>
<organism evidence="3 4">
    <name type="scientific">Dekkera bruxellensis</name>
    <name type="common">Brettanomyces custersii</name>
    <dbReference type="NCBI Taxonomy" id="5007"/>
    <lineage>
        <taxon>Eukaryota</taxon>
        <taxon>Fungi</taxon>
        <taxon>Dikarya</taxon>
        <taxon>Ascomycota</taxon>
        <taxon>Saccharomycotina</taxon>
        <taxon>Pichiomycetes</taxon>
        <taxon>Pichiales</taxon>
        <taxon>Pichiaceae</taxon>
        <taxon>Brettanomyces</taxon>
    </lineage>
</organism>
<evidence type="ECO:0000256" key="1">
    <source>
        <dbReference type="SAM" id="MobiDB-lite"/>
    </source>
</evidence>
<keyword evidence="2" id="KW-1133">Transmembrane helix</keyword>
<dbReference type="GO" id="GO:0008374">
    <property type="term" value="F:O-acyltransferase activity"/>
    <property type="evidence" value="ECO:0007669"/>
    <property type="project" value="InterPro"/>
</dbReference>
<dbReference type="InterPro" id="IPR003386">
    <property type="entry name" value="LACT/PDAT_acylTrfase"/>
</dbReference>
<evidence type="ECO:0000313" key="3">
    <source>
        <dbReference type="EMBL" id="VUG19271.1"/>
    </source>
</evidence>
<evidence type="ECO:0000313" key="4">
    <source>
        <dbReference type="Proteomes" id="UP000478008"/>
    </source>
</evidence>
<feature type="transmembrane region" description="Helical" evidence="2">
    <location>
        <begin position="69"/>
        <end position="87"/>
    </location>
</feature>
<dbReference type="Gene3D" id="3.40.50.1820">
    <property type="entry name" value="alpha/beta hydrolase"/>
    <property type="match status" value="1"/>
</dbReference>
<proteinExistence type="predicted"/>
<keyword evidence="4" id="KW-1185">Reference proteome</keyword>
<dbReference type="EMBL" id="CABFWN010000004">
    <property type="protein sequence ID" value="VUG19271.1"/>
    <property type="molecule type" value="Genomic_DNA"/>
</dbReference>
<keyword evidence="2" id="KW-0472">Membrane</keyword>
<feature type="compositionally biased region" description="Basic and acidic residues" evidence="1">
    <location>
        <begin position="26"/>
        <end position="55"/>
    </location>
</feature>
<accession>A0A7D9CZE4</accession>
<name>A0A7D9CZE4_DEKBR</name>
<dbReference type="SUPFAM" id="SSF53474">
    <property type="entry name" value="alpha/beta-Hydrolases"/>
    <property type="match status" value="1"/>
</dbReference>
<gene>
    <name evidence="3" type="primary">LRO1</name>
    <name evidence="3" type="ORF">DEBR0S4_14642G</name>
</gene>
<keyword evidence="2" id="KW-0812">Transmembrane</keyword>
<dbReference type="AlphaFoldDB" id="A0A7D9CZE4"/>